<dbReference type="InterPro" id="IPR000795">
    <property type="entry name" value="T_Tr_GTP-bd_dom"/>
</dbReference>
<keyword evidence="2" id="KW-0648">Protein biosynthesis</keyword>
<dbReference type="Gene3D" id="3.40.50.300">
    <property type="entry name" value="P-loop containing nucleotide triphosphate hydrolases"/>
    <property type="match status" value="1"/>
</dbReference>
<dbReference type="SUPFAM" id="SSF50447">
    <property type="entry name" value="Translation proteins"/>
    <property type="match status" value="1"/>
</dbReference>
<dbReference type="GO" id="GO:0000049">
    <property type="term" value="F:tRNA binding"/>
    <property type="evidence" value="ECO:0007669"/>
    <property type="project" value="TreeGrafter"/>
</dbReference>
<dbReference type="PRINTS" id="PR00315">
    <property type="entry name" value="ELONGATNFCT"/>
</dbReference>
<dbReference type="InterPro" id="IPR009000">
    <property type="entry name" value="Transl_B-barrel_sf"/>
</dbReference>
<keyword evidence="5" id="KW-0396">Initiation factor</keyword>
<dbReference type="PANTHER" id="PTHR42854">
    <property type="entry name" value="EUKARYOTIC TRANSLATION INITIATION FACTOR 2 SUBUNIT 3 FAMILY MEMBER"/>
    <property type="match status" value="1"/>
</dbReference>
<evidence type="ECO:0000256" key="1">
    <source>
        <dbReference type="ARBA" id="ARBA00022741"/>
    </source>
</evidence>
<evidence type="ECO:0000256" key="3">
    <source>
        <dbReference type="ARBA" id="ARBA00023134"/>
    </source>
</evidence>
<dbReference type="Pfam" id="PF00009">
    <property type="entry name" value="GTP_EFTU"/>
    <property type="match status" value="1"/>
</dbReference>
<keyword evidence="1" id="KW-0547">Nucleotide-binding</keyword>
<sequence>MDINNIMKNQPVINIGVIGHVSNGKSTIVKALTGKKTQQHSNEQERNITIKLGYANAKIYKCDVCESPQCYASTASNIDALNCKYCGRTMNLVNHISLVDAPGHHLLMSTMLNGTCVMDYTILVESLNNPEVPAPQTIEHVRATTLVNVPNKIICFNKLDLLKKMDAEKKIKEFKKQISKDLLSNSSIVPVVASVGLNMDVLCEELAKLEIPKHDHNSCGKMIVIRSFNANKPGTSIKNLKGGVIGGSLVKGLIKKNDTMILKPGFVSNNEKYNPNDPESKRWKYRPITTKIISIQSETNNLEMAIPGGLIGVQLDVDPALAANDGLIGNIAVDSKEENEYNVYEDVEIEFEYFGDEKKSLKNEKIWLNVNASNRLCQYLRFKNNKMTLKIMSGPICVKIGDQVTVSIGKNNNEGINVVGRGVILDGNCCENF</sequence>
<evidence type="ECO:0000259" key="4">
    <source>
        <dbReference type="PROSITE" id="PS51722"/>
    </source>
</evidence>
<dbReference type="InterPro" id="IPR050543">
    <property type="entry name" value="eIF2G"/>
</dbReference>
<dbReference type="Gene3D" id="2.40.30.10">
    <property type="entry name" value="Translation factors"/>
    <property type="match status" value="1"/>
</dbReference>
<dbReference type="PANTHER" id="PTHR42854:SF3">
    <property type="entry name" value="EUKARYOTIC TRANSLATION INITIATION FACTOR 2 SUBUNIT 3-RELATED"/>
    <property type="match status" value="1"/>
</dbReference>
<accession>A0A1V0SC62</accession>
<name>A0A1V0SC62_9VIRU</name>
<dbReference type="SUPFAM" id="SSF52540">
    <property type="entry name" value="P-loop containing nucleoside triphosphate hydrolases"/>
    <property type="match status" value="1"/>
</dbReference>
<feature type="domain" description="Tr-type G" evidence="4">
    <location>
        <begin position="10"/>
        <end position="213"/>
    </location>
</feature>
<reference evidence="5" key="1">
    <citation type="journal article" date="2017" name="Science">
        <title>Giant viruses with an expanded complement of translation system components.</title>
        <authorList>
            <person name="Schulz F."/>
            <person name="Yutin N."/>
            <person name="Ivanova N.N."/>
            <person name="Ortega D.R."/>
            <person name="Lee T.K."/>
            <person name="Vierheilig J."/>
            <person name="Daims H."/>
            <person name="Horn M."/>
            <person name="Wagner M."/>
            <person name="Jensen G.J."/>
            <person name="Kyrpides N.C."/>
            <person name="Koonin E.V."/>
            <person name="Woyke T."/>
        </authorList>
    </citation>
    <scope>NUCLEOTIDE SEQUENCE</scope>
    <source>
        <strain evidence="5">CTV1</strain>
    </source>
</reference>
<dbReference type="NCBIfam" id="NF003077">
    <property type="entry name" value="PRK04000.1"/>
    <property type="match status" value="1"/>
</dbReference>
<dbReference type="InterPro" id="IPR027417">
    <property type="entry name" value="P-loop_NTPase"/>
</dbReference>
<evidence type="ECO:0000256" key="2">
    <source>
        <dbReference type="ARBA" id="ARBA00022917"/>
    </source>
</evidence>
<dbReference type="GO" id="GO:0003924">
    <property type="term" value="F:GTPase activity"/>
    <property type="evidence" value="ECO:0007669"/>
    <property type="project" value="InterPro"/>
</dbReference>
<proteinExistence type="predicted"/>
<gene>
    <name evidence="5" type="ORF">Catovirus_2_245</name>
</gene>
<dbReference type="GO" id="GO:0005525">
    <property type="term" value="F:GTP binding"/>
    <property type="evidence" value="ECO:0007669"/>
    <property type="project" value="UniProtKB-KW"/>
</dbReference>
<keyword evidence="3" id="KW-0342">GTP-binding</keyword>
<evidence type="ECO:0000313" key="5">
    <source>
        <dbReference type="EMBL" id="ARF09296.1"/>
    </source>
</evidence>
<protein>
    <submittedName>
        <fullName evidence="5">Eukaryotic translation initiation factor 2 gamma subunit</fullName>
    </submittedName>
</protein>
<dbReference type="PROSITE" id="PS51722">
    <property type="entry name" value="G_TR_2"/>
    <property type="match status" value="1"/>
</dbReference>
<organism evidence="5">
    <name type="scientific">Catovirus CTV1</name>
    <dbReference type="NCBI Taxonomy" id="1977631"/>
    <lineage>
        <taxon>Viruses</taxon>
        <taxon>Varidnaviria</taxon>
        <taxon>Bamfordvirae</taxon>
        <taxon>Nucleocytoviricota</taxon>
        <taxon>Megaviricetes</taxon>
        <taxon>Imitervirales</taxon>
        <taxon>Mimiviridae</taxon>
        <taxon>Klosneuvirinae</taxon>
        <taxon>Catovirus</taxon>
    </lineage>
</organism>
<dbReference type="EMBL" id="KY684084">
    <property type="protein sequence ID" value="ARF09296.1"/>
    <property type="molecule type" value="Genomic_DNA"/>
</dbReference>